<accession>A0A9D7SBM9</accession>
<name>A0A9D7SBM9_9BACT</name>
<sequence length="180" mass="21501">MKGIHLFVFLCFLKPCFSQDLLFVRSFYSDDFSHWVLQDSNHVELGSIQSFQSFKTVRDHWNIRFGESSGSVKLHWKENPNEWDYLFNQISYYAAPVWPKQFDKWRITNNSANYSLSYTVDNEGINWSLYNSKEEVIAFMYNEYSRDLRDWIVEYDAQKIDPALLLFGVFLSCKYSTKEK</sequence>
<dbReference type="AlphaFoldDB" id="A0A9D7SBM9"/>
<dbReference type="Proteomes" id="UP000808349">
    <property type="component" value="Unassembled WGS sequence"/>
</dbReference>
<organism evidence="1 2">
    <name type="scientific">Candidatus Defluviibacterium haderslevense</name>
    <dbReference type="NCBI Taxonomy" id="2981993"/>
    <lineage>
        <taxon>Bacteria</taxon>
        <taxon>Pseudomonadati</taxon>
        <taxon>Bacteroidota</taxon>
        <taxon>Saprospiria</taxon>
        <taxon>Saprospirales</taxon>
        <taxon>Saprospiraceae</taxon>
        <taxon>Candidatus Defluviibacterium</taxon>
    </lineage>
</organism>
<protein>
    <submittedName>
        <fullName evidence="1">Uncharacterized protein</fullName>
    </submittedName>
</protein>
<proteinExistence type="predicted"/>
<comment type="caution">
    <text evidence="1">The sequence shown here is derived from an EMBL/GenBank/DDBJ whole genome shotgun (WGS) entry which is preliminary data.</text>
</comment>
<dbReference type="EMBL" id="JADKFW010000012">
    <property type="protein sequence ID" value="MBK9718687.1"/>
    <property type="molecule type" value="Genomic_DNA"/>
</dbReference>
<evidence type="ECO:0000313" key="2">
    <source>
        <dbReference type="Proteomes" id="UP000808349"/>
    </source>
</evidence>
<reference evidence="1 2" key="1">
    <citation type="submission" date="2020-10" db="EMBL/GenBank/DDBJ databases">
        <title>Connecting structure to function with the recovery of over 1000 high-quality activated sludge metagenome-assembled genomes encoding full-length rRNA genes using long-read sequencing.</title>
        <authorList>
            <person name="Singleton C.M."/>
            <person name="Petriglieri F."/>
            <person name="Kristensen J.M."/>
            <person name="Kirkegaard R.H."/>
            <person name="Michaelsen T.Y."/>
            <person name="Andersen M.H."/>
            <person name="Karst S.M."/>
            <person name="Dueholm M.S."/>
            <person name="Nielsen P.H."/>
            <person name="Albertsen M."/>
        </authorList>
    </citation>
    <scope>NUCLEOTIDE SEQUENCE [LARGE SCALE GENOMIC DNA]</scope>
    <source>
        <strain evidence="1">Ribe_18-Q3-R11-54_BAT3C.373</strain>
    </source>
</reference>
<gene>
    <name evidence="1" type="ORF">IPO85_14470</name>
</gene>
<evidence type="ECO:0000313" key="1">
    <source>
        <dbReference type="EMBL" id="MBK9718687.1"/>
    </source>
</evidence>